<organism evidence="2 3">
    <name type="scientific">Streptomyces indiaensis</name>
    <dbReference type="NCBI Taxonomy" id="284033"/>
    <lineage>
        <taxon>Bacteria</taxon>
        <taxon>Bacillati</taxon>
        <taxon>Actinomycetota</taxon>
        <taxon>Actinomycetes</taxon>
        <taxon>Kitasatosporales</taxon>
        <taxon>Streptomycetaceae</taxon>
        <taxon>Streptomyces</taxon>
    </lineage>
</organism>
<feature type="compositionally biased region" description="Basic and acidic residues" evidence="1">
    <location>
        <begin position="54"/>
        <end position="69"/>
    </location>
</feature>
<dbReference type="Proteomes" id="UP001501474">
    <property type="component" value="Unassembled WGS sequence"/>
</dbReference>
<evidence type="ECO:0000256" key="1">
    <source>
        <dbReference type="SAM" id="MobiDB-lite"/>
    </source>
</evidence>
<protein>
    <submittedName>
        <fullName evidence="2">Uncharacterized protein</fullName>
    </submittedName>
</protein>
<gene>
    <name evidence="2" type="ORF">GCM10010104_57110</name>
</gene>
<accession>A0ABP5R6Q6</accession>
<proteinExistence type="predicted"/>
<name>A0ABP5R6Q6_9ACTN</name>
<sequence>MYLTTCAPALREASMSATESKGQPQPCAVAGVSMRDLLAAGEAAALLCTPPRAPEPERAGRASAHREAA</sequence>
<dbReference type="EMBL" id="BAAART010000156">
    <property type="protein sequence ID" value="GAA2252938.1"/>
    <property type="molecule type" value="Genomic_DNA"/>
</dbReference>
<keyword evidence="3" id="KW-1185">Reference proteome</keyword>
<reference evidence="3" key="1">
    <citation type="journal article" date="2019" name="Int. J. Syst. Evol. Microbiol.">
        <title>The Global Catalogue of Microorganisms (GCM) 10K type strain sequencing project: providing services to taxonomists for standard genome sequencing and annotation.</title>
        <authorList>
            <consortium name="The Broad Institute Genomics Platform"/>
            <consortium name="The Broad Institute Genome Sequencing Center for Infectious Disease"/>
            <person name="Wu L."/>
            <person name="Ma J."/>
        </authorList>
    </citation>
    <scope>NUCLEOTIDE SEQUENCE [LARGE SCALE GENOMIC DNA]</scope>
    <source>
        <strain evidence="3">JCM 3053</strain>
    </source>
</reference>
<comment type="caution">
    <text evidence="2">The sequence shown here is derived from an EMBL/GenBank/DDBJ whole genome shotgun (WGS) entry which is preliminary data.</text>
</comment>
<evidence type="ECO:0000313" key="3">
    <source>
        <dbReference type="Proteomes" id="UP001501474"/>
    </source>
</evidence>
<evidence type="ECO:0000313" key="2">
    <source>
        <dbReference type="EMBL" id="GAA2252938.1"/>
    </source>
</evidence>
<feature type="region of interest" description="Disordered" evidence="1">
    <location>
        <begin position="50"/>
        <end position="69"/>
    </location>
</feature>